<comment type="similarity">
    <text evidence="1">Belongs to the Gfa family.</text>
</comment>
<dbReference type="EMBL" id="JAPDRN010000013">
    <property type="protein sequence ID" value="KAJ9640718.1"/>
    <property type="molecule type" value="Genomic_DNA"/>
</dbReference>
<evidence type="ECO:0000256" key="2">
    <source>
        <dbReference type="ARBA" id="ARBA00022723"/>
    </source>
</evidence>
<dbReference type="InterPro" id="IPR011057">
    <property type="entry name" value="Mss4-like_sf"/>
</dbReference>
<evidence type="ECO:0000256" key="1">
    <source>
        <dbReference type="ARBA" id="ARBA00005495"/>
    </source>
</evidence>
<evidence type="ECO:0000259" key="5">
    <source>
        <dbReference type="PROSITE" id="PS51891"/>
    </source>
</evidence>
<keyword evidence="7" id="KW-1185">Reference proteome</keyword>
<dbReference type="PANTHER" id="PTHR33337:SF40">
    <property type="entry name" value="CENP-V_GFA DOMAIN-CONTAINING PROTEIN-RELATED"/>
    <property type="match status" value="1"/>
</dbReference>
<dbReference type="Proteomes" id="UP001172681">
    <property type="component" value="Unassembled WGS sequence"/>
</dbReference>
<evidence type="ECO:0000256" key="3">
    <source>
        <dbReference type="ARBA" id="ARBA00022833"/>
    </source>
</evidence>
<dbReference type="SUPFAM" id="SSF51316">
    <property type="entry name" value="Mss4-like"/>
    <property type="match status" value="1"/>
</dbReference>
<gene>
    <name evidence="6" type="ORF">H2204_003007</name>
</gene>
<feature type="domain" description="CENP-V/GFA" evidence="5">
    <location>
        <begin position="74"/>
        <end position="203"/>
    </location>
</feature>
<dbReference type="PANTHER" id="PTHR33337">
    <property type="entry name" value="GFA DOMAIN-CONTAINING PROTEIN"/>
    <property type="match status" value="1"/>
</dbReference>
<keyword evidence="4" id="KW-0456">Lyase</keyword>
<protein>
    <recommendedName>
        <fullName evidence="5">CENP-V/GFA domain-containing protein</fullName>
    </recommendedName>
</protein>
<evidence type="ECO:0000256" key="4">
    <source>
        <dbReference type="ARBA" id="ARBA00023239"/>
    </source>
</evidence>
<reference evidence="6" key="1">
    <citation type="submission" date="2022-10" db="EMBL/GenBank/DDBJ databases">
        <title>Culturing micro-colonial fungi from biological soil crusts in the Mojave desert and describing Neophaeococcomyces mojavensis, and introducing the new genera and species Taxawa tesnikishii.</title>
        <authorList>
            <person name="Kurbessoian T."/>
            <person name="Stajich J.E."/>
        </authorList>
    </citation>
    <scope>NUCLEOTIDE SEQUENCE</scope>
    <source>
        <strain evidence="6">TK_35</strain>
    </source>
</reference>
<dbReference type="AlphaFoldDB" id="A0AA38Y9R9"/>
<accession>A0AA38Y9R9</accession>
<dbReference type="PROSITE" id="PS51891">
    <property type="entry name" value="CENP_V_GFA"/>
    <property type="match status" value="1"/>
</dbReference>
<keyword evidence="2" id="KW-0479">Metal-binding</keyword>
<evidence type="ECO:0000313" key="6">
    <source>
        <dbReference type="EMBL" id="KAJ9640718.1"/>
    </source>
</evidence>
<sequence length="237" mass="26075">MDGKGLDGRLNRVQLWVDDVKGDGGAVGWINHGRLVGMDRHWKGRESGLVEDKAVQDISADSRNLSKESPSQQLTAACHCRNIMLLISRPGDEALTSDNGKFEAGLDACTSCRTVSGFEVTSWLTVPRHLIRSETTDLDNLLEKSSKLGHYKTSANVSRYFCAACGATIFYYKHGLDTIDIGTGLLNPPNERTVRVENWLAWEKYPKGVAYQEDAVDKAFITKLAEGMQPNGPSSVE</sequence>
<dbReference type="Gene3D" id="3.90.1590.10">
    <property type="entry name" value="glutathione-dependent formaldehyde- activating enzyme (gfa)"/>
    <property type="match status" value="1"/>
</dbReference>
<dbReference type="Pfam" id="PF04828">
    <property type="entry name" value="GFA"/>
    <property type="match status" value="1"/>
</dbReference>
<keyword evidence="3" id="KW-0862">Zinc</keyword>
<comment type="caution">
    <text evidence="6">The sequence shown here is derived from an EMBL/GenBank/DDBJ whole genome shotgun (WGS) entry which is preliminary data.</text>
</comment>
<organism evidence="6 7">
    <name type="scientific">Knufia peltigerae</name>
    <dbReference type="NCBI Taxonomy" id="1002370"/>
    <lineage>
        <taxon>Eukaryota</taxon>
        <taxon>Fungi</taxon>
        <taxon>Dikarya</taxon>
        <taxon>Ascomycota</taxon>
        <taxon>Pezizomycotina</taxon>
        <taxon>Eurotiomycetes</taxon>
        <taxon>Chaetothyriomycetidae</taxon>
        <taxon>Chaetothyriales</taxon>
        <taxon>Trichomeriaceae</taxon>
        <taxon>Knufia</taxon>
    </lineage>
</organism>
<dbReference type="InterPro" id="IPR006913">
    <property type="entry name" value="CENP-V/GFA"/>
</dbReference>
<dbReference type="GO" id="GO:0016846">
    <property type="term" value="F:carbon-sulfur lyase activity"/>
    <property type="evidence" value="ECO:0007669"/>
    <property type="project" value="InterPro"/>
</dbReference>
<dbReference type="GO" id="GO:0046872">
    <property type="term" value="F:metal ion binding"/>
    <property type="evidence" value="ECO:0007669"/>
    <property type="project" value="UniProtKB-KW"/>
</dbReference>
<proteinExistence type="inferred from homology"/>
<name>A0AA38Y9R9_9EURO</name>
<evidence type="ECO:0000313" key="7">
    <source>
        <dbReference type="Proteomes" id="UP001172681"/>
    </source>
</evidence>